<dbReference type="AlphaFoldDB" id="A0A3E3DZD4"/>
<accession>A0A3E3DZD4</accession>
<evidence type="ECO:0000256" key="3">
    <source>
        <dbReference type="ARBA" id="ARBA00023159"/>
    </source>
</evidence>
<evidence type="ECO:0000259" key="5">
    <source>
        <dbReference type="PROSITE" id="PS50937"/>
    </source>
</evidence>
<dbReference type="InterPro" id="IPR047057">
    <property type="entry name" value="MerR_fam"/>
</dbReference>
<dbReference type="PANTHER" id="PTHR30204">
    <property type="entry name" value="REDOX-CYCLING DRUG-SENSING TRANSCRIPTIONAL ACTIVATOR SOXR"/>
    <property type="match status" value="1"/>
</dbReference>
<keyword evidence="4" id="KW-0804">Transcription</keyword>
<reference evidence="6 7" key="1">
    <citation type="submission" date="2018-08" db="EMBL/GenBank/DDBJ databases">
        <title>A genome reference for cultivated species of the human gut microbiota.</title>
        <authorList>
            <person name="Zou Y."/>
            <person name="Xue W."/>
            <person name="Luo G."/>
        </authorList>
    </citation>
    <scope>NUCLEOTIDE SEQUENCE [LARGE SCALE GENOMIC DNA]</scope>
    <source>
        <strain evidence="6 7">AM25-6</strain>
    </source>
</reference>
<gene>
    <name evidence="6" type="ORF">DW687_07780</name>
</gene>
<dbReference type="PANTHER" id="PTHR30204:SF90">
    <property type="entry name" value="HTH-TYPE TRANSCRIPTIONAL ACTIVATOR MTA"/>
    <property type="match status" value="1"/>
</dbReference>
<evidence type="ECO:0000313" key="6">
    <source>
        <dbReference type="EMBL" id="RGD74647.1"/>
    </source>
</evidence>
<keyword evidence="3" id="KW-0010">Activator</keyword>
<feature type="domain" description="HTH merR-type" evidence="5">
    <location>
        <begin position="2"/>
        <end position="72"/>
    </location>
</feature>
<dbReference type="CDD" id="cd01106">
    <property type="entry name" value="HTH_TipAL-Mta"/>
    <property type="match status" value="1"/>
</dbReference>
<comment type="caution">
    <text evidence="6">The sequence shown here is derived from an EMBL/GenBank/DDBJ whole genome shotgun (WGS) entry which is preliminary data.</text>
</comment>
<dbReference type="EMBL" id="QUSM01000003">
    <property type="protein sequence ID" value="RGD74647.1"/>
    <property type="molecule type" value="Genomic_DNA"/>
</dbReference>
<evidence type="ECO:0000256" key="4">
    <source>
        <dbReference type="ARBA" id="ARBA00023163"/>
    </source>
</evidence>
<dbReference type="PROSITE" id="PS50937">
    <property type="entry name" value="HTH_MERR_2"/>
    <property type="match status" value="1"/>
</dbReference>
<dbReference type="Gene3D" id="1.10.1660.10">
    <property type="match status" value="1"/>
</dbReference>
<evidence type="ECO:0000313" key="7">
    <source>
        <dbReference type="Proteomes" id="UP000261212"/>
    </source>
</evidence>
<organism evidence="6 7">
    <name type="scientific">Anaerofustis stercorihominis</name>
    <dbReference type="NCBI Taxonomy" id="214853"/>
    <lineage>
        <taxon>Bacteria</taxon>
        <taxon>Bacillati</taxon>
        <taxon>Bacillota</taxon>
        <taxon>Clostridia</taxon>
        <taxon>Eubacteriales</taxon>
        <taxon>Eubacteriaceae</taxon>
        <taxon>Anaerofustis</taxon>
    </lineage>
</organism>
<keyword evidence="1" id="KW-0805">Transcription regulation</keyword>
<dbReference type="Gene3D" id="1.10.490.50">
    <property type="entry name" value="Antibiotic binding domain of TipA-like multidrug resistance regulators"/>
    <property type="match status" value="1"/>
</dbReference>
<dbReference type="SUPFAM" id="SSF89082">
    <property type="entry name" value="Antibiotic binding domain of TipA-like multidrug resistance regulators"/>
    <property type="match status" value="1"/>
</dbReference>
<dbReference type="GO" id="GO:0003700">
    <property type="term" value="F:DNA-binding transcription factor activity"/>
    <property type="evidence" value="ECO:0007669"/>
    <property type="project" value="InterPro"/>
</dbReference>
<proteinExistence type="predicted"/>
<sequence length="244" mass="29060">MKLKVGDVSKLFGISVRTLHYYDEIDLLRPRETDEISGYRYYDEDDLKQLQEIMFYKKLLIPLKEIKLVLSKTDYEREEILSKHKNLLLLEKEKIDSLIKLVDNTLKGENIDMSTFDMNEIERVKKEYKQEVIDRWGSSEAYKESEKRTDSYSKDDWEKINKKQEEIFTLFYLSKDKDVNSDEVKKLVKTWQNFISDNFYPCTDEILSGLADMYVCDDRFRNNIDKFGEGTAEFMSKAIKAYTK</sequence>
<dbReference type="InterPro" id="IPR000551">
    <property type="entry name" value="MerR-type_HTH_dom"/>
</dbReference>
<dbReference type="Proteomes" id="UP000261212">
    <property type="component" value="Unassembled WGS sequence"/>
</dbReference>
<name>A0A3E3DZD4_9FIRM</name>
<dbReference type="InterPro" id="IPR012925">
    <property type="entry name" value="TipAS_dom"/>
</dbReference>
<keyword evidence="2" id="KW-0238">DNA-binding</keyword>
<dbReference type="InterPro" id="IPR036244">
    <property type="entry name" value="TipA-like_antibiotic-bd"/>
</dbReference>
<dbReference type="SUPFAM" id="SSF46955">
    <property type="entry name" value="Putative DNA-binding domain"/>
    <property type="match status" value="1"/>
</dbReference>
<dbReference type="InterPro" id="IPR009061">
    <property type="entry name" value="DNA-bd_dom_put_sf"/>
</dbReference>
<evidence type="ECO:0000256" key="1">
    <source>
        <dbReference type="ARBA" id="ARBA00023015"/>
    </source>
</evidence>
<evidence type="ECO:0000256" key="2">
    <source>
        <dbReference type="ARBA" id="ARBA00023125"/>
    </source>
</evidence>
<dbReference type="RefSeq" id="WP_117532313.1">
    <property type="nucleotide sequence ID" value="NZ_JANFYI010000001.1"/>
</dbReference>
<dbReference type="SMART" id="SM00422">
    <property type="entry name" value="HTH_MERR"/>
    <property type="match status" value="1"/>
</dbReference>
<dbReference type="Pfam" id="PF07739">
    <property type="entry name" value="TipAS"/>
    <property type="match status" value="1"/>
</dbReference>
<dbReference type="Pfam" id="PF13411">
    <property type="entry name" value="MerR_1"/>
    <property type="match status" value="1"/>
</dbReference>
<dbReference type="GO" id="GO:0003677">
    <property type="term" value="F:DNA binding"/>
    <property type="evidence" value="ECO:0007669"/>
    <property type="project" value="UniProtKB-KW"/>
</dbReference>
<protein>
    <submittedName>
        <fullName evidence="6">MerR family transcriptional regulator</fullName>
    </submittedName>
</protein>